<protein>
    <submittedName>
        <fullName evidence="2">Rhodanese-like domain-containing protein</fullName>
    </submittedName>
</protein>
<dbReference type="Gene3D" id="3.40.250.10">
    <property type="entry name" value="Rhodanese-like domain"/>
    <property type="match status" value="1"/>
</dbReference>
<dbReference type="AlphaFoldDB" id="A0A4Q0XHW9"/>
<evidence type="ECO:0000313" key="2">
    <source>
        <dbReference type="EMBL" id="RXJ50463.1"/>
    </source>
</evidence>
<organism evidence="2 3">
    <name type="scientific">Gelidibacter gilvus</name>
    <dbReference type="NCBI Taxonomy" id="59602"/>
    <lineage>
        <taxon>Bacteria</taxon>
        <taxon>Pseudomonadati</taxon>
        <taxon>Bacteroidota</taxon>
        <taxon>Flavobacteriia</taxon>
        <taxon>Flavobacteriales</taxon>
        <taxon>Flavobacteriaceae</taxon>
        <taxon>Gelidibacter</taxon>
    </lineage>
</organism>
<dbReference type="InterPro" id="IPR050229">
    <property type="entry name" value="GlpE_sulfurtransferase"/>
</dbReference>
<name>A0A4Q0XHW9_9FLAO</name>
<dbReference type="PROSITE" id="PS50206">
    <property type="entry name" value="RHODANESE_3"/>
    <property type="match status" value="1"/>
</dbReference>
<dbReference type="SUPFAM" id="SSF52821">
    <property type="entry name" value="Rhodanese/Cell cycle control phosphatase"/>
    <property type="match status" value="1"/>
</dbReference>
<keyword evidence="3" id="KW-1185">Reference proteome</keyword>
<reference evidence="2 3" key="1">
    <citation type="submission" date="2019-01" db="EMBL/GenBank/DDBJ databases">
        <title>Genome sequence of the Antarctic species Gelidibacter gilvus ACAM 158(T).</title>
        <authorList>
            <person name="Bowman J.P."/>
        </authorList>
    </citation>
    <scope>NUCLEOTIDE SEQUENCE [LARGE SCALE GENOMIC DNA]</scope>
    <source>
        <strain evidence="2 3">IC158</strain>
    </source>
</reference>
<accession>A0A4Q0XHW9</accession>
<feature type="domain" description="Rhodanese" evidence="1">
    <location>
        <begin position="8"/>
        <end position="93"/>
    </location>
</feature>
<dbReference type="SMART" id="SM00450">
    <property type="entry name" value="RHOD"/>
    <property type="match status" value="1"/>
</dbReference>
<proteinExistence type="predicted"/>
<evidence type="ECO:0000259" key="1">
    <source>
        <dbReference type="PROSITE" id="PS50206"/>
    </source>
</evidence>
<sequence>MNREETIKNCEGTIIDVRTPMEFMGGSVAGAMNIPLNEIPQRIGELKAMKTPLILCCASGMRSGQAEDFLSHHGVNCLNGGSWLEVNNLTAQKV</sequence>
<dbReference type="EMBL" id="SDDZ01000003">
    <property type="protein sequence ID" value="RXJ50463.1"/>
    <property type="molecule type" value="Genomic_DNA"/>
</dbReference>
<dbReference type="PANTHER" id="PTHR43031:SF1">
    <property type="entry name" value="PYRIDINE NUCLEOTIDE-DISULPHIDE OXIDOREDUCTASE"/>
    <property type="match status" value="1"/>
</dbReference>
<gene>
    <name evidence="2" type="ORF">ESZ48_06750</name>
</gene>
<dbReference type="InterPro" id="IPR036873">
    <property type="entry name" value="Rhodanese-like_dom_sf"/>
</dbReference>
<evidence type="ECO:0000313" key="3">
    <source>
        <dbReference type="Proteomes" id="UP000289792"/>
    </source>
</evidence>
<comment type="caution">
    <text evidence="2">The sequence shown here is derived from an EMBL/GenBank/DDBJ whole genome shotgun (WGS) entry which is preliminary data.</text>
</comment>
<dbReference type="Pfam" id="PF00581">
    <property type="entry name" value="Rhodanese"/>
    <property type="match status" value="1"/>
</dbReference>
<dbReference type="PANTHER" id="PTHR43031">
    <property type="entry name" value="FAD-DEPENDENT OXIDOREDUCTASE"/>
    <property type="match status" value="1"/>
</dbReference>
<dbReference type="OrthoDB" id="9800872at2"/>
<dbReference type="InterPro" id="IPR001763">
    <property type="entry name" value="Rhodanese-like_dom"/>
</dbReference>
<dbReference type="RefSeq" id="WP_129016582.1">
    <property type="nucleotide sequence ID" value="NZ_SDDZ01000003.1"/>
</dbReference>
<dbReference type="Proteomes" id="UP000289792">
    <property type="component" value="Unassembled WGS sequence"/>
</dbReference>